<dbReference type="Pfam" id="PF04198">
    <property type="entry name" value="Sugar-bind"/>
    <property type="match status" value="1"/>
</dbReference>
<dbReference type="InterPro" id="IPR036390">
    <property type="entry name" value="WH_DNA-bd_sf"/>
</dbReference>
<evidence type="ECO:0000256" key="3">
    <source>
        <dbReference type="ARBA" id="ARBA00023125"/>
    </source>
</evidence>
<feature type="domain" description="RNA polymerase sigma-70 region 4" evidence="6">
    <location>
        <begin position="20"/>
        <end position="52"/>
    </location>
</feature>
<reference evidence="7 8" key="1">
    <citation type="submission" date="2020-04" db="EMBL/GenBank/DDBJ databases">
        <title>MicrobeNet Type strains.</title>
        <authorList>
            <person name="Nicholson A.C."/>
        </authorList>
    </citation>
    <scope>NUCLEOTIDE SEQUENCE [LARGE SCALE GENOMIC DNA]</scope>
    <source>
        <strain evidence="7 8">DSM 44113</strain>
    </source>
</reference>
<keyword evidence="8" id="KW-1185">Reference proteome</keyword>
<dbReference type="RefSeq" id="WP_168547647.1">
    <property type="nucleotide sequence ID" value="NZ_BAAAKS010000042.1"/>
</dbReference>
<evidence type="ECO:0000313" key="7">
    <source>
        <dbReference type="EMBL" id="NKY20722.1"/>
    </source>
</evidence>
<dbReference type="InterPro" id="IPR007324">
    <property type="entry name" value="Sugar-bd_dom_put"/>
</dbReference>
<dbReference type="Pfam" id="PF04545">
    <property type="entry name" value="Sigma70_r4"/>
    <property type="match status" value="1"/>
</dbReference>
<dbReference type="SUPFAM" id="SSF100950">
    <property type="entry name" value="NagB/RpiA/CoA transferase-like"/>
    <property type="match status" value="1"/>
</dbReference>
<dbReference type="SUPFAM" id="SSF46785">
    <property type="entry name" value="Winged helix' DNA-binding domain"/>
    <property type="match status" value="1"/>
</dbReference>
<dbReference type="InterPro" id="IPR007630">
    <property type="entry name" value="RNA_pol_sigma70_r4"/>
</dbReference>
<dbReference type="AlphaFoldDB" id="A0A846X929"/>
<dbReference type="GO" id="GO:0006355">
    <property type="term" value="P:regulation of DNA-templated transcription"/>
    <property type="evidence" value="ECO:0007669"/>
    <property type="project" value="InterPro"/>
</dbReference>
<comment type="similarity">
    <text evidence="1">Belongs to the SorC transcriptional regulatory family.</text>
</comment>
<evidence type="ECO:0000259" key="5">
    <source>
        <dbReference type="Pfam" id="PF04198"/>
    </source>
</evidence>
<keyword evidence="3" id="KW-0238">DNA-binding</keyword>
<dbReference type="EMBL" id="JAAXOQ010000041">
    <property type="protein sequence ID" value="NKY20722.1"/>
    <property type="molecule type" value="Genomic_DNA"/>
</dbReference>
<dbReference type="Gene3D" id="1.10.10.60">
    <property type="entry name" value="Homeodomain-like"/>
    <property type="match status" value="1"/>
</dbReference>
<evidence type="ECO:0000313" key="8">
    <source>
        <dbReference type="Proteomes" id="UP000582646"/>
    </source>
</evidence>
<dbReference type="PANTHER" id="PTHR34294:SF1">
    <property type="entry name" value="TRANSCRIPTIONAL REGULATOR LSRR"/>
    <property type="match status" value="1"/>
</dbReference>
<gene>
    <name evidence="7" type="ORF">HF999_20405</name>
</gene>
<evidence type="ECO:0000256" key="2">
    <source>
        <dbReference type="ARBA" id="ARBA00023015"/>
    </source>
</evidence>
<dbReference type="GO" id="GO:0003677">
    <property type="term" value="F:DNA binding"/>
    <property type="evidence" value="ECO:0007669"/>
    <property type="project" value="UniProtKB-KW"/>
</dbReference>
<evidence type="ECO:0000256" key="4">
    <source>
        <dbReference type="ARBA" id="ARBA00023163"/>
    </source>
</evidence>
<dbReference type="GO" id="GO:0030246">
    <property type="term" value="F:carbohydrate binding"/>
    <property type="evidence" value="ECO:0007669"/>
    <property type="project" value="InterPro"/>
</dbReference>
<feature type="domain" description="Sugar-binding" evidence="5">
    <location>
        <begin position="63"/>
        <end position="317"/>
    </location>
</feature>
<accession>A0A846X929</accession>
<keyword evidence="4" id="KW-0804">Transcription</keyword>
<evidence type="ECO:0000256" key="1">
    <source>
        <dbReference type="ARBA" id="ARBA00010466"/>
    </source>
</evidence>
<dbReference type="Proteomes" id="UP000582646">
    <property type="component" value="Unassembled WGS sequence"/>
</dbReference>
<dbReference type="InterPro" id="IPR037171">
    <property type="entry name" value="NagB/RpiA_transferase-like"/>
</dbReference>
<proteinExistence type="inferred from homology"/>
<evidence type="ECO:0000259" key="6">
    <source>
        <dbReference type="Pfam" id="PF04545"/>
    </source>
</evidence>
<name>A0A846X929_9ACTN</name>
<comment type="caution">
    <text evidence="7">The sequence shown here is derived from an EMBL/GenBank/DDBJ whole genome shotgun (WGS) entry which is preliminary data.</text>
</comment>
<protein>
    <submittedName>
        <fullName evidence="7">Helix-turn-helix domain-containing protein</fullName>
    </submittedName>
</protein>
<dbReference type="PANTHER" id="PTHR34294">
    <property type="entry name" value="TRANSCRIPTIONAL REGULATOR-RELATED"/>
    <property type="match status" value="1"/>
</dbReference>
<dbReference type="InterPro" id="IPR051054">
    <property type="entry name" value="SorC_transcr_regulators"/>
</dbReference>
<organism evidence="7 8">
    <name type="scientific">Tsukamurella spumae</name>
    <dbReference type="NCBI Taxonomy" id="44753"/>
    <lineage>
        <taxon>Bacteria</taxon>
        <taxon>Bacillati</taxon>
        <taxon>Actinomycetota</taxon>
        <taxon>Actinomycetes</taxon>
        <taxon>Mycobacteriales</taxon>
        <taxon>Tsukamurellaceae</taxon>
        <taxon>Tsukamurella</taxon>
    </lineage>
</organism>
<sequence length="321" mass="34408">MPYSPSTDREHIALVLRTAQMYYEQELSQDEIAREIGYSRPTVSRLLAEARRNGIVQITVHHPLIQLVDAERKLRSRFGLQTARVAEIDRSRSAPAAALAADLISELGHDRAVITISNGTSVAAVVDEMPHRRWTFSTVVQMIGGLGLVAEIRTDSPELSRKMATRLGGSFHTMPVPVIVGKAATAEAIRHEPVVAANLDLAAQSDIAITGIGAFGTEEAAAASILAPYLTAEAAAELRGQGAVGHICGHFIDARGQHIRNELCERVIALEPERLAAIEHSILVAWGTHKVPAIRAALATGWISGLVTDALTATALLDGLR</sequence>
<keyword evidence="2" id="KW-0805">Transcription regulation</keyword>
<dbReference type="Gene3D" id="3.40.50.1360">
    <property type="match status" value="1"/>
</dbReference>